<feature type="compositionally biased region" description="Basic and acidic residues" evidence="1">
    <location>
        <begin position="288"/>
        <end position="306"/>
    </location>
</feature>
<accession>A0A177C319</accession>
<reference evidence="2 3" key="1">
    <citation type="submission" date="2016-05" db="EMBL/GenBank/DDBJ databases">
        <title>Comparative analysis of secretome profiles of manganese(II)-oxidizing ascomycete fungi.</title>
        <authorList>
            <consortium name="DOE Joint Genome Institute"/>
            <person name="Zeiner C.A."/>
            <person name="Purvine S.O."/>
            <person name="Zink E.M."/>
            <person name="Wu S."/>
            <person name="Pasa-Tolic L."/>
            <person name="Chaput D.L."/>
            <person name="Haridas S."/>
            <person name="Grigoriev I.V."/>
            <person name="Santelli C.M."/>
            <person name="Hansel C.M."/>
        </authorList>
    </citation>
    <scope>NUCLEOTIDE SEQUENCE [LARGE SCALE GENOMIC DNA]</scope>
    <source>
        <strain evidence="2 3">AP3s5-JAC2a</strain>
    </source>
</reference>
<dbReference type="AlphaFoldDB" id="A0A177C319"/>
<evidence type="ECO:0000313" key="3">
    <source>
        <dbReference type="Proteomes" id="UP000077069"/>
    </source>
</evidence>
<name>A0A177C319_9PLEO</name>
<dbReference type="InParanoid" id="A0A177C319"/>
<evidence type="ECO:0000256" key="1">
    <source>
        <dbReference type="SAM" id="MobiDB-lite"/>
    </source>
</evidence>
<protein>
    <submittedName>
        <fullName evidence="2">Uncharacterized protein</fullName>
    </submittedName>
</protein>
<dbReference type="EMBL" id="KV441557">
    <property type="protein sequence ID" value="OAG01282.1"/>
    <property type="molecule type" value="Genomic_DNA"/>
</dbReference>
<dbReference type="RefSeq" id="XP_018031647.1">
    <property type="nucleotide sequence ID" value="XM_018183203.1"/>
</dbReference>
<feature type="compositionally biased region" description="Basic and acidic residues" evidence="1">
    <location>
        <begin position="234"/>
        <end position="273"/>
    </location>
</feature>
<organism evidence="2 3">
    <name type="scientific">Paraphaeosphaeria sporulosa</name>
    <dbReference type="NCBI Taxonomy" id="1460663"/>
    <lineage>
        <taxon>Eukaryota</taxon>
        <taxon>Fungi</taxon>
        <taxon>Dikarya</taxon>
        <taxon>Ascomycota</taxon>
        <taxon>Pezizomycotina</taxon>
        <taxon>Dothideomycetes</taxon>
        <taxon>Pleosporomycetidae</taxon>
        <taxon>Pleosporales</taxon>
        <taxon>Massarineae</taxon>
        <taxon>Didymosphaeriaceae</taxon>
        <taxon>Paraphaeosphaeria</taxon>
    </lineage>
</organism>
<dbReference type="OrthoDB" id="10637665at2759"/>
<sequence>MDVKVKAKEKEELRAKMEVRAKVEPAGPASSTSTFSNSASSTAADVESLFTHQHLLEQAILTCGALPPDPNPLVEAWINLVRDTYLQNMCRRWIAMGIQNKPCLIHGMDMLCMAYSPRLGGEIIKPFKPLTRWLNQWPSSLTYKGDLDERPPLHGKGGILKACGVQYYGGKQPVFDVLHDARAFRKEMRLQERTMTQRKLVMSIVEKKVGAMRATVQRVWKKRYDKESEVVEKYLEHDQSDDGVARTTRPEVEGHDSENHNSESHESEGHNSEGYDSDIYGIEGNDSGNHDSEGHGSEDRRGHGPEAGDSALSPGHVPEVGDSGPSPDSQDEEVTWAEVGGQLFLVTSGTP</sequence>
<dbReference type="Proteomes" id="UP000077069">
    <property type="component" value="Unassembled WGS sequence"/>
</dbReference>
<proteinExistence type="predicted"/>
<gene>
    <name evidence="2" type="ORF">CC84DRAFT_1220810</name>
</gene>
<dbReference type="GeneID" id="28766689"/>
<keyword evidence="3" id="KW-1185">Reference proteome</keyword>
<feature type="region of interest" description="Disordered" evidence="1">
    <location>
        <begin position="234"/>
        <end position="351"/>
    </location>
</feature>
<evidence type="ECO:0000313" key="2">
    <source>
        <dbReference type="EMBL" id="OAG01282.1"/>
    </source>
</evidence>